<evidence type="ECO:0000313" key="3">
    <source>
        <dbReference type="EMBL" id="KAK0612255.1"/>
    </source>
</evidence>
<sequence>MHLPTLFLSISSLSAMAMAGPVLLSIPNASLDAPTTTLDSPAAHAVNPVIPPPEVWAETPVRKIYKVPFDYDAPPKEMCGQGRVRHNKRDKHFDLPFWGKFHAYAAASKSTEPAATATPPPTPVKMFQSQRPLPGN</sequence>
<name>A0AA39U6X0_9PEZI</name>
<dbReference type="Proteomes" id="UP001175000">
    <property type="component" value="Unassembled WGS sequence"/>
</dbReference>
<proteinExistence type="predicted"/>
<keyword evidence="4" id="KW-1185">Reference proteome</keyword>
<dbReference type="EMBL" id="JAULSU010000007">
    <property type="protein sequence ID" value="KAK0612255.1"/>
    <property type="molecule type" value="Genomic_DNA"/>
</dbReference>
<reference evidence="3" key="1">
    <citation type="submission" date="2023-06" db="EMBL/GenBank/DDBJ databases">
        <title>Genome-scale phylogeny and comparative genomics of the fungal order Sordariales.</title>
        <authorList>
            <consortium name="Lawrence Berkeley National Laboratory"/>
            <person name="Hensen N."/>
            <person name="Bonometti L."/>
            <person name="Westerberg I."/>
            <person name="Brannstrom I.O."/>
            <person name="Guillou S."/>
            <person name="Cros-Aarteil S."/>
            <person name="Calhoun S."/>
            <person name="Haridas S."/>
            <person name="Kuo A."/>
            <person name="Mondo S."/>
            <person name="Pangilinan J."/>
            <person name="Riley R."/>
            <person name="Labutti K."/>
            <person name="Andreopoulos B."/>
            <person name="Lipzen A."/>
            <person name="Chen C."/>
            <person name="Yanf M."/>
            <person name="Daum C."/>
            <person name="Ng V."/>
            <person name="Clum A."/>
            <person name="Steindorff A."/>
            <person name="Ohm R."/>
            <person name="Martin F."/>
            <person name="Silar P."/>
            <person name="Natvig D."/>
            <person name="Lalanne C."/>
            <person name="Gautier V."/>
            <person name="Ament-Velasquez S.L."/>
            <person name="Kruys A."/>
            <person name="Hutchinson M.I."/>
            <person name="Powell A.J."/>
            <person name="Barry K."/>
            <person name="Miller A.N."/>
            <person name="Grigoriev I.V."/>
            <person name="Debuchy R."/>
            <person name="Gladieux P."/>
            <person name="Thoren M.H."/>
            <person name="Johannesson H."/>
        </authorList>
    </citation>
    <scope>NUCLEOTIDE SEQUENCE</scope>
    <source>
        <strain evidence="3">CBS 606.72</strain>
    </source>
</reference>
<accession>A0AA39U6X0</accession>
<organism evidence="3 4">
    <name type="scientific">Immersiella caudata</name>
    <dbReference type="NCBI Taxonomy" id="314043"/>
    <lineage>
        <taxon>Eukaryota</taxon>
        <taxon>Fungi</taxon>
        <taxon>Dikarya</taxon>
        <taxon>Ascomycota</taxon>
        <taxon>Pezizomycotina</taxon>
        <taxon>Sordariomycetes</taxon>
        <taxon>Sordariomycetidae</taxon>
        <taxon>Sordariales</taxon>
        <taxon>Lasiosphaeriaceae</taxon>
        <taxon>Immersiella</taxon>
    </lineage>
</organism>
<gene>
    <name evidence="3" type="ORF">B0T14DRAFT_501162</name>
</gene>
<protein>
    <submittedName>
        <fullName evidence="3">Uncharacterized protein</fullName>
    </submittedName>
</protein>
<feature type="region of interest" description="Disordered" evidence="1">
    <location>
        <begin position="109"/>
        <end position="136"/>
    </location>
</feature>
<dbReference type="AlphaFoldDB" id="A0AA39U6X0"/>
<evidence type="ECO:0000313" key="4">
    <source>
        <dbReference type="Proteomes" id="UP001175000"/>
    </source>
</evidence>
<feature type="signal peptide" evidence="2">
    <location>
        <begin position="1"/>
        <end position="19"/>
    </location>
</feature>
<evidence type="ECO:0000256" key="1">
    <source>
        <dbReference type="SAM" id="MobiDB-lite"/>
    </source>
</evidence>
<comment type="caution">
    <text evidence="3">The sequence shown here is derived from an EMBL/GenBank/DDBJ whole genome shotgun (WGS) entry which is preliminary data.</text>
</comment>
<feature type="compositionally biased region" description="Polar residues" evidence="1">
    <location>
        <begin position="127"/>
        <end position="136"/>
    </location>
</feature>
<keyword evidence="2" id="KW-0732">Signal</keyword>
<evidence type="ECO:0000256" key="2">
    <source>
        <dbReference type="SAM" id="SignalP"/>
    </source>
</evidence>
<feature type="chain" id="PRO_5041301943" evidence="2">
    <location>
        <begin position="20"/>
        <end position="136"/>
    </location>
</feature>